<accession>A0A1U8KPH2</accession>
<dbReference type="AlphaFoldDB" id="A0A1U8KPH2"/>
<organism evidence="1 2">
    <name type="scientific">Gossypium hirsutum</name>
    <name type="common">Upland cotton</name>
    <name type="synonym">Gossypium mexicanum</name>
    <dbReference type="NCBI Taxonomy" id="3635"/>
    <lineage>
        <taxon>Eukaryota</taxon>
        <taxon>Viridiplantae</taxon>
        <taxon>Streptophyta</taxon>
        <taxon>Embryophyta</taxon>
        <taxon>Tracheophyta</taxon>
        <taxon>Spermatophyta</taxon>
        <taxon>Magnoliopsida</taxon>
        <taxon>eudicotyledons</taxon>
        <taxon>Gunneridae</taxon>
        <taxon>Pentapetalae</taxon>
        <taxon>rosids</taxon>
        <taxon>malvids</taxon>
        <taxon>Malvales</taxon>
        <taxon>Malvaceae</taxon>
        <taxon>Malvoideae</taxon>
        <taxon>Gossypium</taxon>
    </lineage>
</organism>
<proteinExistence type="predicted"/>
<dbReference type="Proteomes" id="UP000818029">
    <property type="component" value="Chromosome D13"/>
</dbReference>
<keyword evidence="1" id="KW-1185">Reference proteome</keyword>
<reference evidence="1" key="1">
    <citation type="journal article" date="2020" name="Nat. Genet.">
        <title>Genomic diversifications of five Gossypium allopolyploid species and their impact on cotton improvement.</title>
        <authorList>
            <person name="Chen Z.J."/>
            <person name="Sreedasyam A."/>
            <person name="Ando A."/>
            <person name="Song Q."/>
            <person name="De Santiago L.M."/>
            <person name="Hulse-Kemp A.M."/>
            <person name="Ding M."/>
            <person name="Ye W."/>
            <person name="Kirkbride R.C."/>
            <person name="Jenkins J."/>
            <person name="Plott C."/>
            <person name="Lovell J."/>
            <person name="Lin Y.M."/>
            <person name="Vaughn R."/>
            <person name="Liu B."/>
            <person name="Simpson S."/>
            <person name="Scheffler B.E."/>
            <person name="Wen L."/>
            <person name="Saski C.A."/>
            <person name="Grover C.E."/>
            <person name="Hu G."/>
            <person name="Conover J.L."/>
            <person name="Carlson J.W."/>
            <person name="Shu S."/>
            <person name="Boston L.B."/>
            <person name="Williams M."/>
            <person name="Peterson D.G."/>
            <person name="McGee K."/>
            <person name="Jones D.C."/>
            <person name="Wendel J.F."/>
            <person name="Stelly D.M."/>
            <person name="Grimwood J."/>
            <person name="Schmutz J."/>
        </authorList>
    </citation>
    <scope>NUCLEOTIDE SEQUENCE [LARGE SCALE GENOMIC DNA]</scope>
    <source>
        <strain evidence="1">cv. TM-1</strain>
    </source>
</reference>
<reference evidence="2" key="2">
    <citation type="submission" date="2025-08" db="UniProtKB">
        <authorList>
            <consortium name="RefSeq"/>
        </authorList>
    </citation>
    <scope>IDENTIFICATION</scope>
</reference>
<dbReference type="PaxDb" id="3635-A0A1U8KPH2"/>
<protein>
    <submittedName>
        <fullName evidence="2">Secreted RxLR effector protein 161-like</fullName>
    </submittedName>
</protein>
<sequence>MELFLSVVKKFKLENAKPAKKLVVIGEKLSKDEKGMPRKTTYRSMIGSLLYLTTSRPNLSFSVRVCAKYQASPRESHVKTMKRITRNAHETTNLGISFSKDNAMSLVGYSDVDRPSNIDDSKSTSSGCFYIGSNLVS</sequence>
<evidence type="ECO:0000313" key="1">
    <source>
        <dbReference type="Proteomes" id="UP000818029"/>
    </source>
</evidence>
<dbReference type="GeneID" id="107919379"/>
<dbReference type="PANTHER" id="PTHR11439">
    <property type="entry name" value="GAG-POL-RELATED RETROTRANSPOSON"/>
    <property type="match status" value="1"/>
</dbReference>
<dbReference type="STRING" id="3635.A0A1U8KPH2"/>
<dbReference type="RefSeq" id="XP_016704340.1">
    <property type="nucleotide sequence ID" value="XM_016848851.1"/>
</dbReference>
<gene>
    <name evidence="2" type="primary">LOC107919379</name>
</gene>
<name>A0A1U8KPH2_GOSHI</name>
<dbReference type="PANTHER" id="PTHR11439:SF484">
    <property type="entry name" value="REVERSE TRANSCRIPTASE TY1_COPIA-TYPE DOMAIN-CONTAINING PROTEIN"/>
    <property type="match status" value="1"/>
</dbReference>
<evidence type="ECO:0000313" key="2">
    <source>
        <dbReference type="RefSeq" id="XP_016704340.1"/>
    </source>
</evidence>
<dbReference type="KEGG" id="ghi:107919379"/>